<evidence type="ECO:0000313" key="2">
    <source>
        <dbReference type="Proteomes" id="UP000518266"/>
    </source>
</evidence>
<dbReference type="AlphaFoldDB" id="A0A7J5XNL9"/>
<protein>
    <submittedName>
        <fullName evidence="1">Uncharacterized protein</fullName>
    </submittedName>
</protein>
<feature type="non-terminal residue" evidence="1">
    <location>
        <position position="1"/>
    </location>
</feature>
<organism evidence="1 2">
    <name type="scientific">Dissostichus mawsoni</name>
    <name type="common">Antarctic cod</name>
    <dbReference type="NCBI Taxonomy" id="36200"/>
    <lineage>
        <taxon>Eukaryota</taxon>
        <taxon>Metazoa</taxon>
        <taxon>Chordata</taxon>
        <taxon>Craniata</taxon>
        <taxon>Vertebrata</taxon>
        <taxon>Euteleostomi</taxon>
        <taxon>Actinopterygii</taxon>
        <taxon>Neopterygii</taxon>
        <taxon>Teleostei</taxon>
        <taxon>Neoteleostei</taxon>
        <taxon>Acanthomorphata</taxon>
        <taxon>Eupercaria</taxon>
        <taxon>Perciformes</taxon>
        <taxon>Notothenioidei</taxon>
        <taxon>Nototheniidae</taxon>
        <taxon>Dissostichus</taxon>
    </lineage>
</organism>
<keyword evidence="2" id="KW-1185">Reference proteome</keyword>
<reference evidence="1 2" key="1">
    <citation type="submission" date="2020-03" db="EMBL/GenBank/DDBJ databases">
        <title>Dissostichus mawsoni Genome sequencing and assembly.</title>
        <authorList>
            <person name="Park H."/>
        </authorList>
    </citation>
    <scope>NUCLEOTIDE SEQUENCE [LARGE SCALE GENOMIC DNA]</scope>
    <source>
        <strain evidence="1">DM0001</strain>
        <tissue evidence="1">Muscle</tissue>
    </source>
</reference>
<evidence type="ECO:0000313" key="1">
    <source>
        <dbReference type="EMBL" id="KAF3838149.1"/>
    </source>
</evidence>
<dbReference type="EMBL" id="JAAKFY010000022">
    <property type="protein sequence ID" value="KAF3838149.1"/>
    <property type="molecule type" value="Genomic_DNA"/>
</dbReference>
<sequence>MGRVTIMMVKNSSVFRADTRELSFLQRRASAGVDTGVILQRANKEVWHGGECGEQPGEAQVAAGVPQAVQAVVVQAVADVAVPVDGDGCDVEDGADDAEAHDEAAGLAVQVAHGPVIVEDGCQDQRQFDSSLASCGSVLSYGWTGHAAALEPSLAEPSLPLIVKRM</sequence>
<name>A0A7J5XNL9_DISMA</name>
<comment type="caution">
    <text evidence="1">The sequence shown here is derived from an EMBL/GenBank/DDBJ whole genome shotgun (WGS) entry which is preliminary data.</text>
</comment>
<dbReference type="Proteomes" id="UP000518266">
    <property type="component" value="Unassembled WGS sequence"/>
</dbReference>
<accession>A0A7J5XNL9</accession>
<proteinExistence type="predicted"/>
<gene>
    <name evidence="1" type="ORF">F7725_009917</name>
</gene>